<evidence type="ECO:0000313" key="2">
    <source>
        <dbReference type="EMBL" id="KJA14533.1"/>
    </source>
</evidence>
<dbReference type="EMBL" id="KN817675">
    <property type="protein sequence ID" value="KJA14533.1"/>
    <property type="molecule type" value="Genomic_DNA"/>
</dbReference>
<dbReference type="STRING" id="945553.A0A0D2LUM4"/>
<feature type="region of interest" description="Disordered" evidence="1">
    <location>
        <begin position="58"/>
        <end position="99"/>
    </location>
</feature>
<keyword evidence="3" id="KW-1185">Reference proteome</keyword>
<dbReference type="OMA" id="THWARIS"/>
<protein>
    <recommendedName>
        <fullName evidence="4">DUF4219 domain-containing protein</fullName>
    </recommendedName>
</protein>
<evidence type="ECO:0000256" key="1">
    <source>
        <dbReference type="SAM" id="MobiDB-lite"/>
    </source>
</evidence>
<proteinExistence type="predicted"/>
<dbReference type="Proteomes" id="UP000054270">
    <property type="component" value="Unassembled WGS sequence"/>
</dbReference>
<sequence length="180" mass="19684">MSLSSTLSPITLADKDKLKGYENYASWKILMEAHGKPKGLHKYWGGKISIPGGYESAYESAASEDEDKDNPKPEKPTAPKPTPSVKVLGPTPLHSTTPSELEYELRESVAMSSILINISDIYGSGINPNQKSHIAWKHLANLYGRASDRARNMREEALANCKLEESGKVAGEDGHITSLF</sequence>
<gene>
    <name evidence="2" type="ORF">HYPSUDRAFT_208613</name>
</gene>
<evidence type="ECO:0008006" key="4">
    <source>
        <dbReference type="Google" id="ProtNLM"/>
    </source>
</evidence>
<dbReference type="AlphaFoldDB" id="A0A0D2LUM4"/>
<organism evidence="2 3">
    <name type="scientific">Hypholoma sublateritium (strain FD-334 SS-4)</name>
    <dbReference type="NCBI Taxonomy" id="945553"/>
    <lineage>
        <taxon>Eukaryota</taxon>
        <taxon>Fungi</taxon>
        <taxon>Dikarya</taxon>
        <taxon>Basidiomycota</taxon>
        <taxon>Agaricomycotina</taxon>
        <taxon>Agaricomycetes</taxon>
        <taxon>Agaricomycetidae</taxon>
        <taxon>Agaricales</taxon>
        <taxon>Agaricineae</taxon>
        <taxon>Strophariaceae</taxon>
        <taxon>Hypholoma</taxon>
    </lineage>
</organism>
<name>A0A0D2LUM4_HYPSF</name>
<accession>A0A0D2LUM4</accession>
<reference evidence="3" key="1">
    <citation type="submission" date="2014-04" db="EMBL/GenBank/DDBJ databases">
        <title>Evolutionary Origins and Diversification of the Mycorrhizal Mutualists.</title>
        <authorList>
            <consortium name="DOE Joint Genome Institute"/>
            <consortium name="Mycorrhizal Genomics Consortium"/>
            <person name="Kohler A."/>
            <person name="Kuo A."/>
            <person name="Nagy L.G."/>
            <person name="Floudas D."/>
            <person name="Copeland A."/>
            <person name="Barry K.W."/>
            <person name="Cichocki N."/>
            <person name="Veneault-Fourrey C."/>
            <person name="LaButti K."/>
            <person name="Lindquist E.A."/>
            <person name="Lipzen A."/>
            <person name="Lundell T."/>
            <person name="Morin E."/>
            <person name="Murat C."/>
            <person name="Riley R."/>
            <person name="Ohm R."/>
            <person name="Sun H."/>
            <person name="Tunlid A."/>
            <person name="Henrissat B."/>
            <person name="Grigoriev I.V."/>
            <person name="Hibbett D.S."/>
            <person name="Martin F."/>
        </authorList>
    </citation>
    <scope>NUCLEOTIDE SEQUENCE [LARGE SCALE GENOMIC DNA]</scope>
    <source>
        <strain evidence="3">FD-334 SS-4</strain>
    </source>
</reference>
<dbReference type="OrthoDB" id="3035098at2759"/>
<evidence type="ECO:0000313" key="3">
    <source>
        <dbReference type="Proteomes" id="UP000054270"/>
    </source>
</evidence>